<dbReference type="PANTHER" id="PTHR23501">
    <property type="entry name" value="MAJOR FACILITATOR SUPERFAMILY"/>
    <property type="match status" value="1"/>
</dbReference>
<keyword evidence="4 7" id="KW-1133">Transmembrane helix</keyword>
<protein>
    <submittedName>
        <fullName evidence="9">Fungal trichothecene efflux pump</fullName>
    </submittedName>
</protein>
<dbReference type="InterPro" id="IPR036259">
    <property type="entry name" value="MFS_trans_sf"/>
</dbReference>
<evidence type="ECO:0000313" key="9">
    <source>
        <dbReference type="EMBL" id="KAL2793790.1"/>
    </source>
</evidence>
<evidence type="ECO:0000313" key="10">
    <source>
        <dbReference type="Proteomes" id="UP001610563"/>
    </source>
</evidence>
<evidence type="ECO:0000256" key="5">
    <source>
        <dbReference type="ARBA" id="ARBA00023136"/>
    </source>
</evidence>
<feature type="transmembrane region" description="Helical" evidence="7">
    <location>
        <begin position="360"/>
        <end position="376"/>
    </location>
</feature>
<keyword evidence="3 7" id="KW-0812">Transmembrane</keyword>
<dbReference type="InterPro" id="IPR020846">
    <property type="entry name" value="MFS_dom"/>
</dbReference>
<evidence type="ECO:0000256" key="2">
    <source>
        <dbReference type="ARBA" id="ARBA00022448"/>
    </source>
</evidence>
<comment type="caution">
    <text evidence="9">The sequence shown here is derived from an EMBL/GenBank/DDBJ whole genome shotgun (WGS) entry which is preliminary data.</text>
</comment>
<feature type="transmembrane region" description="Helical" evidence="7">
    <location>
        <begin position="204"/>
        <end position="223"/>
    </location>
</feature>
<dbReference type="PANTHER" id="PTHR23501:SF195">
    <property type="entry name" value="PEP5"/>
    <property type="match status" value="1"/>
</dbReference>
<feature type="transmembrane region" description="Helical" evidence="7">
    <location>
        <begin position="134"/>
        <end position="157"/>
    </location>
</feature>
<organism evidence="9 10">
    <name type="scientific">Aspergillus keveii</name>
    <dbReference type="NCBI Taxonomy" id="714993"/>
    <lineage>
        <taxon>Eukaryota</taxon>
        <taxon>Fungi</taxon>
        <taxon>Dikarya</taxon>
        <taxon>Ascomycota</taxon>
        <taxon>Pezizomycotina</taxon>
        <taxon>Eurotiomycetes</taxon>
        <taxon>Eurotiomycetidae</taxon>
        <taxon>Eurotiales</taxon>
        <taxon>Aspergillaceae</taxon>
        <taxon>Aspergillus</taxon>
        <taxon>Aspergillus subgen. Nidulantes</taxon>
    </lineage>
</organism>
<feature type="region of interest" description="Disordered" evidence="6">
    <location>
        <begin position="1"/>
        <end position="22"/>
    </location>
</feature>
<dbReference type="CDD" id="cd06179">
    <property type="entry name" value="MFS_TRI12_like"/>
    <property type="match status" value="1"/>
</dbReference>
<feature type="transmembrane region" description="Helical" evidence="7">
    <location>
        <begin position="276"/>
        <end position="297"/>
    </location>
</feature>
<feature type="transmembrane region" description="Helical" evidence="7">
    <location>
        <begin position="539"/>
        <end position="558"/>
    </location>
</feature>
<gene>
    <name evidence="9" type="ORF">BJX66DRAFT_338521</name>
</gene>
<evidence type="ECO:0000256" key="4">
    <source>
        <dbReference type="ARBA" id="ARBA00022989"/>
    </source>
</evidence>
<keyword evidence="10" id="KW-1185">Reference proteome</keyword>
<feature type="transmembrane region" description="Helical" evidence="7">
    <location>
        <begin position="244"/>
        <end position="270"/>
    </location>
</feature>
<dbReference type="SUPFAM" id="SSF103473">
    <property type="entry name" value="MFS general substrate transporter"/>
    <property type="match status" value="2"/>
</dbReference>
<evidence type="ECO:0000256" key="1">
    <source>
        <dbReference type="ARBA" id="ARBA00004141"/>
    </source>
</evidence>
<evidence type="ECO:0000256" key="6">
    <source>
        <dbReference type="SAM" id="MobiDB-lite"/>
    </source>
</evidence>
<proteinExistence type="predicted"/>
<comment type="subcellular location">
    <subcellularLocation>
        <location evidence="1">Membrane</location>
        <topology evidence="1">Multi-pass membrane protein</topology>
    </subcellularLocation>
</comment>
<evidence type="ECO:0000256" key="3">
    <source>
        <dbReference type="ARBA" id="ARBA00022692"/>
    </source>
</evidence>
<evidence type="ECO:0000256" key="7">
    <source>
        <dbReference type="SAM" id="Phobius"/>
    </source>
</evidence>
<dbReference type="Proteomes" id="UP001610563">
    <property type="component" value="Unassembled WGS sequence"/>
</dbReference>
<dbReference type="Gene3D" id="1.20.1250.20">
    <property type="entry name" value="MFS general substrate transporter like domains"/>
    <property type="match status" value="1"/>
</dbReference>
<feature type="transmembrane region" description="Helical" evidence="7">
    <location>
        <begin position="388"/>
        <end position="404"/>
    </location>
</feature>
<name>A0ABR4G442_9EURO</name>
<dbReference type="EMBL" id="JBFTWV010000053">
    <property type="protein sequence ID" value="KAL2793790.1"/>
    <property type="molecule type" value="Genomic_DNA"/>
</dbReference>
<feature type="compositionally biased region" description="Polar residues" evidence="6">
    <location>
        <begin position="1"/>
        <end position="11"/>
    </location>
</feature>
<feature type="transmembrane region" description="Helical" evidence="7">
    <location>
        <begin position="318"/>
        <end position="340"/>
    </location>
</feature>
<keyword evidence="2" id="KW-0813">Transport</keyword>
<dbReference type="InterPro" id="IPR010573">
    <property type="entry name" value="MFS_Str1/Tri12-like"/>
</dbReference>
<evidence type="ECO:0000259" key="8">
    <source>
        <dbReference type="PROSITE" id="PS50850"/>
    </source>
</evidence>
<feature type="transmembrane region" description="Helical" evidence="7">
    <location>
        <begin position="169"/>
        <end position="192"/>
    </location>
</feature>
<feature type="transmembrane region" description="Helical" evidence="7">
    <location>
        <begin position="410"/>
        <end position="434"/>
    </location>
</feature>
<dbReference type="InterPro" id="IPR053791">
    <property type="entry name" value="MFS_Tri12-like"/>
</dbReference>
<feature type="domain" description="Major facilitator superfamily (MFS) profile" evidence="8">
    <location>
        <begin position="44"/>
        <end position="563"/>
    </location>
</feature>
<dbReference type="Pfam" id="PF06609">
    <property type="entry name" value="TRI12"/>
    <property type="match status" value="1"/>
</dbReference>
<accession>A0ABR4G442</accession>
<dbReference type="PROSITE" id="PS50850">
    <property type="entry name" value="MFS"/>
    <property type="match status" value="1"/>
</dbReference>
<keyword evidence="5 7" id="KW-0472">Membrane</keyword>
<feature type="transmembrane region" description="Helical" evidence="7">
    <location>
        <begin position="112"/>
        <end position="128"/>
    </location>
</feature>
<sequence>MSKAETSGQDDPTTEVKHVEDTSKSPTANLVYEIDEEPELHARTWFALAAMCLLNMVQVLGLLSPPSALSYIEADLNNTVAGTWVPNSLSVVQAVFAPLIASLSDTFQARKFILVGASTISFIGAAIAPGSKDIYRLIGAQIMIGIGFATVPLAYCIPSEILPRKWRPMAQAGMNIAAVLGATTGPLIIGALTKANPSTGWRKFYWIQMALWGATALGLLFGYNPAKRHTALDHLTLAEKLSRIDLVGFFLLSAGIALFLTGLNLGGGIYAWSSPAVLSTLIVGLVLLVVFGVYEWRFTSTGILHHDLFRGGKKRGRTFSICIGLIFIEGILLFAYVIFYPVMISSLFETDPFLQSVRQLPYWIAAAAGTILYGAWSTQRKTIRAPTMVGYILLTAGMVGFATIQPDDNLATWFFAALAGLGFGAPLILIIVGVQLSTPHHLIATATAATTCSRAIATAVFTAIASAALDIRLEKYIPEYVSAAALGAGLQTDSLGLFIAAITGHGQPPDFDNIPGISPAIIAAGSAALKQAYADGLRVVFIIAAPFGVAACIATFFLGDLSDVMDYAVDAPVEELHAKHRRGGDGVRGGNGTQ</sequence>
<reference evidence="9 10" key="1">
    <citation type="submission" date="2024-07" db="EMBL/GenBank/DDBJ databases">
        <title>Section-level genome sequencing and comparative genomics of Aspergillus sections Usti and Cavernicolus.</title>
        <authorList>
            <consortium name="Lawrence Berkeley National Laboratory"/>
            <person name="Nybo J.L."/>
            <person name="Vesth T.C."/>
            <person name="Theobald S."/>
            <person name="Frisvad J.C."/>
            <person name="Larsen T.O."/>
            <person name="Kjaerboelling I."/>
            <person name="Rothschild-Mancinelli K."/>
            <person name="Lyhne E.K."/>
            <person name="Kogle M.E."/>
            <person name="Barry K."/>
            <person name="Clum A."/>
            <person name="Na H."/>
            <person name="Ledsgaard L."/>
            <person name="Lin J."/>
            <person name="Lipzen A."/>
            <person name="Kuo A."/>
            <person name="Riley R."/>
            <person name="Mondo S."/>
            <person name="Labutti K."/>
            <person name="Haridas S."/>
            <person name="Pangalinan J."/>
            <person name="Salamov A.A."/>
            <person name="Simmons B.A."/>
            <person name="Magnuson J.K."/>
            <person name="Chen J."/>
            <person name="Drula E."/>
            <person name="Henrissat B."/>
            <person name="Wiebenga A."/>
            <person name="Lubbers R.J."/>
            <person name="Gomes A.C."/>
            <person name="Makela M.R."/>
            <person name="Stajich J."/>
            <person name="Grigoriev I.V."/>
            <person name="Mortensen U.H."/>
            <person name="De Vries R.P."/>
            <person name="Baker S.E."/>
            <person name="Andersen M.R."/>
        </authorList>
    </citation>
    <scope>NUCLEOTIDE SEQUENCE [LARGE SCALE GENOMIC DNA]</scope>
    <source>
        <strain evidence="9 10">CBS 209.92</strain>
    </source>
</reference>